<keyword evidence="1" id="KW-0472">Membrane</keyword>
<proteinExistence type="predicted"/>
<protein>
    <submittedName>
        <fullName evidence="2">Uncharacterized protein</fullName>
    </submittedName>
</protein>
<accession>A0A8H7Q5Q6</accession>
<keyword evidence="3" id="KW-1185">Reference proteome</keyword>
<keyword evidence="1" id="KW-0812">Transmembrane</keyword>
<evidence type="ECO:0000313" key="2">
    <source>
        <dbReference type="EMBL" id="KAG2185758.1"/>
    </source>
</evidence>
<organism evidence="2 3">
    <name type="scientific">Mortierella isabellina</name>
    <name type="common">Filamentous fungus</name>
    <name type="synonym">Umbelopsis isabellina</name>
    <dbReference type="NCBI Taxonomy" id="91625"/>
    <lineage>
        <taxon>Eukaryota</taxon>
        <taxon>Fungi</taxon>
        <taxon>Fungi incertae sedis</taxon>
        <taxon>Mucoromycota</taxon>
        <taxon>Mucoromycotina</taxon>
        <taxon>Umbelopsidomycetes</taxon>
        <taxon>Umbelopsidales</taxon>
        <taxon>Umbelopsidaceae</taxon>
        <taxon>Umbelopsis</taxon>
    </lineage>
</organism>
<feature type="transmembrane region" description="Helical" evidence="1">
    <location>
        <begin position="59"/>
        <end position="79"/>
    </location>
</feature>
<feature type="transmembrane region" description="Helical" evidence="1">
    <location>
        <begin position="114"/>
        <end position="136"/>
    </location>
</feature>
<gene>
    <name evidence="2" type="ORF">INT43_002193</name>
</gene>
<sequence>MPYIQDNDTASYTPDTACIFTAYFGQGLDIFRSVLLLGLCLNLWMAVHRSSINADREWFKWYLSVGIVLGLAVTLPVYFMAVHTNPNGYAETLVIYQGFSCYLNSGTISSRVSTGFSCGLNVISMLLLFHTTYDVLRHKLKVNKSEDSNVERALQNQIVVRMMFCSIIAVVVVLWLDLESIVNIVKSSGQPVKYSAASANSMTIFFGM</sequence>
<comment type="caution">
    <text evidence="2">The sequence shown here is derived from an EMBL/GenBank/DDBJ whole genome shotgun (WGS) entry which is preliminary data.</text>
</comment>
<evidence type="ECO:0000256" key="1">
    <source>
        <dbReference type="SAM" id="Phobius"/>
    </source>
</evidence>
<evidence type="ECO:0000313" key="3">
    <source>
        <dbReference type="Proteomes" id="UP000654370"/>
    </source>
</evidence>
<dbReference type="OrthoDB" id="2424168at2759"/>
<feature type="transmembrane region" description="Helical" evidence="1">
    <location>
        <begin position="158"/>
        <end position="176"/>
    </location>
</feature>
<dbReference type="Proteomes" id="UP000654370">
    <property type="component" value="Unassembled WGS sequence"/>
</dbReference>
<dbReference type="AlphaFoldDB" id="A0A8H7Q5Q6"/>
<keyword evidence="1" id="KW-1133">Transmembrane helix</keyword>
<feature type="transmembrane region" description="Helical" evidence="1">
    <location>
        <begin position="30"/>
        <end position="47"/>
    </location>
</feature>
<reference evidence="2" key="1">
    <citation type="submission" date="2020-12" db="EMBL/GenBank/DDBJ databases">
        <title>Metabolic potential, ecology and presence of endohyphal bacteria is reflected in genomic diversity of Mucoromycotina.</title>
        <authorList>
            <person name="Muszewska A."/>
            <person name="Okrasinska A."/>
            <person name="Steczkiewicz K."/>
            <person name="Drgas O."/>
            <person name="Orlowska M."/>
            <person name="Perlinska-Lenart U."/>
            <person name="Aleksandrzak-Piekarczyk T."/>
            <person name="Szatraj K."/>
            <person name="Zielenkiewicz U."/>
            <person name="Pilsyk S."/>
            <person name="Malc E."/>
            <person name="Mieczkowski P."/>
            <person name="Kruszewska J.S."/>
            <person name="Biernat P."/>
            <person name="Pawlowska J."/>
        </authorList>
    </citation>
    <scope>NUCLEOTIDE SEQUENCE</scope>
    <source>
        <strain evidence="2">WA0000067209</strain>
    </source>
</reference>
<name>A0A8H7Q5Q6_MORIS</name>
<dbReference type="EMBL" id="JAEPQZ010000001">
    <property type="protein sequence ID" value="KAG2185758.1"/>
    <property type="molecule type" value="Genomic_DNA"/>
</dbReference>